<sequence length="70" mass="8284">MNGNLTEMCRHNGRTRIYALEPMAQRIYFFSTHKIGFGQEYPICKTHLTPHLLSAVELLLRMLRIHQRND</sequence>
<proteinExistence type="predicted"/>
<dbReference type="Proteomes" id="UP000252174">
    <property type="component" value="Unassembled WGS sequence"/>
</dbReference>
<protein>
    <submittedName>
        <fullName evidence="1">Uncharacterized protein</fullName>
    </submittedName>
</protein>
<keyword evidence="2" id="KW-1185">Reference proteome</keyword>
<accession>A0A369ANV5</accession>
<evidence type="ECO:0000313" key="1">
    <source>
        <dbReference type="EMBL" id="RCX10018.1"/>
    </source>
</evidence>
<organism evidence="1 2">
    <name type="scientific">Extensimonas vulgaris</name>
    <dbReference type="NCBI Taxonomy" id="1031594"/>
    <lineage>
        <taxon>Bacteria</taxon>
        <taxon>Pseudomonadati</taxon>
        <taxon>Pseudomonadota</taxon>
        <taxon>Betaproteobacteria</taxon>
        <taxon>Burkholderiales</taxon>
        <taxon>Comamonadaceae</taxon>
        <taxon>Extensimonas</taxon>
    </lineage>
</organism>
<comment type="caution">
    <text evidence="1">The sequence shown here is derived from an EMBL/GenBank/DDBJ whole genome shotgun (WGS) entry which is preliminary data.</text>
</comment>
<evidence type="ECO:0000313" key="2">
    <source>
        <dbReference type="Proteomes" id="UP000252174"/>
    </source>
</evidence>
<gene>
    <name evidence="1" type="ORF">DFR45_1032</name>
</gene>
<name>A0A369ANV5_9BURK</name>
<reference evidence="1 2" key="1">
    <citation type="submission" date="2018-07" db="EMBL/GenBank/DDBJ databases">
        <title>Genomic Encyclopedia of Type Strains, Phase IV (KMG-IV): sequencing the most valuable type-strain genomes for metagenomic binning, comparative biology and taxonomic classification.</title>
        <authorList>
            <person name="Goeker M."/>
        </authorList>
    </citation>
    <scope>NUCLEOTIDE SEQUENCE [LARGE SCALE GENOMIC DNA]</scope>
    <source>
        <strain evidence="1 2">DSM 100911</strain>
    </source>
</reference>
<dbReference type="EMBL" id="QPJU01000003">
    <property type="protein sequence ID" value="RCX10018.1"/>
    <property type="molecule type" value="Genomic_DNA"/>
</dbReference>
<dbReference type="AlphaFoldDB" id="A0A369ANV5"/>